<protein>
    <submittedName>
        <fullName evidence="13">Protein TonB</fullName>
    </submittedName>
</protein>
<evidence type="ECO:0000256" key="6">
    <source>
        <dbReference type="ARBA" id="ARBA00022692"/>
    </source>
</evidence>
<dbReference type="AlphaFoldDB" id="A0A7W7ZTZ4"/>
<keyword evidence="8 11" id="KW-1133">Transmembrane helix</keyword>
<comment type="subcellular location">
    <subcellularLocation>
        <location evidence="1">Cell inner membrane</location>
        <topology evidence="1">Single-pass membrane protein</topology>
        <orientation evidence="1">Periplasmic side</orientation>
    </subcellularLocation>
</comment>
<feature type="domain" description="TonB C-terminal" evidence="12">
    <location>
        <begin position="177"/>
        <end position="265"/>
    </location>
</feature>
<dbReference type="GO" id="GO:0055085">
    <property type="term" value="P:transmembrane transport"/>
    <property type="evidence" value="ECO:0007669"/>
    <property type="project" value="InterPro"/>
</dbReference>
<reference evidence="13 14" key="1">
    <citation type="submission" date="2020-08" db="EMBL/GenBank/DDBJ databases">
        <title>Genomic Encyclopedia of Type Strains, Phase IV (KMG-V): Genome sequencing to study the core and pangenomes of soil and plant-associated prokaryotes.</title>
        <authorList>
            <person name="Whitman W."/>
        </authorList>
    </citation>
    <scope>NUCLEOTIDE SEQUENCE [LARGE SCALE GENOMIC DNA]</scope>
    <source>
        <strain evidence="13 14">X5P3</strain>
    </source>
</reference>
<dbReference type="RefSeq" id="WP_184258645.1">
    <property type="nucleotide sequence ID" value="NZ_JACHIO010000019.1"/>
</dbReference>
<accession>A0A7W7ZTZ4</accession>
<dbReference type="GO" id="GO:0031992">
    <property type="term" value="F:energy transducer activity"/>
    <property type="evidence" value="ECO:0007669"/>
    <property type="project" value="TreeGrafter"/>
</dbReference>
<evidence type="ECO:0000259" key="12">
    <source>
        <dbReference type="PROSITE" id="PS52015"/>
    </source>
</evidence>
<evidence type="ECO:0000256" key="5">
    <source>
        <dbReference type="ARBA" id="ARBA00022519"/>
    </source>
</evidence>
<dbReference type="NCBIfam" id="TIGR01352">
    <property type="entry name" value="tonB_Cterm"/>
    <property type="match status" value="1"/>
</dbReference>
<evidence type="ECO:0000256" key="8">
    <source>
        <dbReference type="ARBA" id="ARBA00022989"/>
    </source>
</evidence>
<evidence type="ECO:0000256" key="9">
    <source>
        <dbReference type="ARBA" id="ARBA00023136"/>
    </source>
</evidence>
<keyword evidence="3" id="KW-0813">Transport</keyword>
<comment type="similarity">
    <text evidence="2">Belongs to the TonB family.</text>
</comment>
<keyword evidence="9 11" id="KW-0472">Membrane</keyword>
<keyword evidence="4" id="KW-1003">Cell membrane</keyword>
<evidence type="ECO:0000256" key="7">
    <source>
        <dbReference type="ARBA" id="ARBA00022927"/>
    </source>
</evidence>
<dbReference type="Proteomes" id="UP000584867">
    <property type="component" value="Unassembled WGS sequence"/>
</dbReference>
<dbReference type="InterPro" id="IPR006260">
    <property type="entry name" value="TonB/TolA_C"/>
</dbReference>
<keyword evidence="6 11" id="KW-0812">Transmembrane</keyword>
<evidence type="ECO:0000256" key="3">
    <source>
        <dbReference type="ARBA" id="ARBA00022448"/>
    </source>
</evidence>
<comment type="caution">
    <text evidence="13">The sequence shown here is derived from an EMBL/GenBank/DDBJ whole genome shotgun (WGS) entry which is preliminary data.</text>
</comment>
<evidence type="ECO:0000313" key="14">
    <source>
        <dbReference type="Proteomes" id="UP000584867"/>
    </source>
</evidence>
<feature type="transmembrane region" description="Helical" evidence="11">
    <location>
        <begin position="20"/>
        <end position="39"/>
    </location>
</feature>
<dbReference type="EMBL" id="JACHIO010000019">
    <property type="protein sequence ID" value="MBB5065714.1"/>
    <property type="molecule type" value="Genomic_DNA"/>
</dbReference>
<dbReference type="Gene3D" id="3.30.1150.10">
    <property type="match status" value="1"/>
</dbReference>
<evidence type="ECO:0000256" key="1">
    <source>
        <dbReference type="ARBA" id="ARBA00004383"/>
    </source>
</evidence>
<dbReference type="SUPFAM" id="SSF74653">
    <property type="entry name" value="TolA/TonB C-terminal domain"/>
    <property type="match status" value="1"/>
</dbReference>
<organism evidence="13 14">
    <name type="scientific">Granulicella mallensis</name>
    <dbReference type="NCBI Taxonomy" id="940614"/>
    <lineage>
        <taxon>Bacteria</taxon>
        <taxon>Pseudomonadati</taxon>
        <taxon>Acidobacteriota</taxon>
        <taxon>Terriglobia</taxon>
        <taxon>Terriglobales</taxon>
        <taxon>Acidobacteriaceae</taxon>
        <taxon>Granulicella</taxon>
    </lineage>
</organism>
<evidence type="ECO:0000256" key="4">
    <source>
        <dbReference type="ARBA" id="ARBA00022475"/>
    </source>
</evidence>
<feature type="compositionally biased region" description="Pro residues" evidence="10">
    <location>
        <begin position="87"/>
        <end position="102"/>
    </location>
</feature>
<dbReference type="PANTHER" id="PTHR33446">
    <property type="entry name" value="PROTEIN TONB-RELATED"/>
    <property type="match status" value="1"/>
</dbReference>
<evidence type="ECO:0000256" key="2">
    <source>
        <dbReference type="ARBA" id="ARBA00006555"/>
    </source>
</evidence>
<dbReference type="GO" id="GO:0098797">
    <property type="term" value="C:plasma membrane protein complex"/>
    <property type="evidence" value="ECO:0007669"/>
    <property type="project" value="TreeGrafter"/>
</dbReference>
<dbReference type="PROSITE" id="PS52015">
    <property type="entry name" value="TONB_CTD"/>
    <property type="match status" value="1"/>
</dbReference>
<gene>
    <name evidence="13" type="ORF">HDF15_004084</name>
</gene>
<dbReference type="GO" id="GO:0015031">
    <property type="term" value="P:protein transport"/>
    <property type="evidence" value="ECO:0007669"/>
    <property type="project" value="UniProtKB-KW"/>
</dbReference>
<name>A0A7W7ZTZ4_9BACT</name>
<evidence type="ECO:0000313" key="13">
    <source>
        <dbReference type="EMBL" id="MBB5065714.1"/>
    </source>
</evidence>
<sequence>MSNYATTSEERDDRFGSGLAGAIVLHLALIGGLAAVAIFEHVHTPHWGENTASIGAIQASMVSAIPLPPKAAPVKDSVLASEDVTPTPQPPPKEATQPPPKPTDVLIKAKTPTKVPKVAPIETPVPPKHPQPAPVTPKAASGDAATQLPQSVSQLKNGTAALTVQNRVFGNRYAYYLRIVANAVNQSYATYSGQADPNASMNKSVTLLFDIQRDGSIANLHVENHSGSSTLDTAALRAIQHLDNFPQLPEGDHITIEYKFDYRQQ</sequence>
<keyword evidence="7" id="KW-0653">Protein transport</keyword>
<evidence type="ECO:0000256" key="10">
    <source>
        <dbReference type="SAM" id="MobiDB-lite"/>
    </source>
</evidence>
<evidence type="ECO:0000256" key="11">
    <source>
        <dbReference type="SAM" id="Phobius"/>
    </source>
</evidence>
<dbReference type="PANTHER" id="PTHR33446:SF11">
    <property type="entry name" value="TONB3"/>
    <property type="match status" value="1"/>
</dbReference>
<dbReference type="Pfam" id="PF03544">
    <property type="entry name" value="TonB_C"/>
    <property type="match status" value="1"/>
</dbReference>
<keyword evidence="5" id="KW-0997">Cell inner membrane</keyword>
<dbReference type="InterPro" id="IPR037682">
    <property type="entry name" value="TonB_C"/>
</dbReference>
<feature type="region of interest" description="Disordered" evidence="10">
    <location>
        <begin position="73"/>
        <end position="104"/>
    </location>
</feature>
<dbReference type="InterPro" id="IPR051045">
    <property type="entry name" value="TonB-dependent_transducer"/>
</dbReference>
<feature type="region of interest" description="Disordered" evidence="10">
    <location>
        <begin position="117"/>
        <end position="148"/>
    </location>
</feature>
<feature type="compositionally biased region" description="Pro residues" evidence="10">
    <location>
        <begin position="123"/>
        <end position="135"/>
    </location>
</feature>
<proteinExistence type="inferred from homology"/>